<name>A0A2U8QSL3_9FLAO</name>
<dbReference type="OrthoDB" id="262743at2"/>
<sequence>MKIAILGWGSLIWQPKKLAYNKTFGWQKDGPILPIEFARISKDGRLTLVITENGTKVPVLFTLSNYHNLEEAILNLAVREGSGRNSIGSYDKDTFSSKFRFEDEIKNWIKNTDFDAVIWTNLGENWNIKNDKGDIIRQIESERRIEYLKELKGNKSVIAEEYIRRTPIEISTFFRKEIEATLNWTPILNE</sequence>
<dbReference type="KEGG" id="fse:DI487_04215"/>
<dbReference type="RefSeq" id="WP_109568560.1">
    <property type="nucleotide sequence ID" value="NZ_CP029463.1"/>
</dbReference>
<protein>
    <submittedName>
        <fullName evidence="1">Uncharacterized protein</fullName>
    </submittedName>
</protein>
<gene>
    <name evidence="1" type="ORF">DI487_04215</name>
</gene>
<keyword evidence="2" id="KW-1185">Reference proteome</keyword>
<dbReference type="Proteomes" id="UP000245429">
    <property type="component" value="Chromosome"/>
</dbReference>
<proteinExistence type="predicted"/>
<accession>A0A2U8QSL3</accession>
<dbReference type="AlphaFoldDB" id="A0A2U8QSL3"/>
<evidence type="ECO:0000313" key="1">
    <source>
        <dbReference type="EMBL" id="AWM13157.1"/>
    </source>
</evidence>
<dbReference type="EMBL" id="CP029463">
    <property type="protein sequence ID" value="AWM13157.1"/>
    <property type="molecule type" value="Genomic_DNA"/>
</dbReference>
<organism evidence="1 2">
    <name type="scientific">Flavobacterium sediminis</name>
    <dbReference type="NCBI Taxonomy" id="2201181"/>
    <lineage>
        <taxon>Bacteria</taxon>
        <taxon>Pseudomonadati</taxon>
        <taxon>Bacteroidota</taxon>
        <taxon>Flavobacteriia</taxon>
        <taxon>Flavobacteriales</taxon>
        <taxon>Flavobacteriaceae</taxon>
        <taxon>Flavobacterium</taxon>
    </lineage>
</organism>
<evidence type="ECO:0000313" key="2">
    <source>
        <dbReference type="Proteomes" id="UP000245429"/>
    </source>
</evidence>
<reference evidence="1 2" key="1">
    <citation type="submission" date="2018-05" db="EMBL/GenBank/DDBJ databases">
        <title>Flavobacterium sp. MEBiC07310.</title>
        <authorList>
            <person name="Baek K."/>
        </authorList>
    </citation>
    <scope>NUCLEOTIDE SEQUENCE [LARGE SCALE GENOMIC DNA]</scope>
    <source>
        <strain evidence="1 2">MEBiC07310</strain>
    </source>
</reference>